<protein>
    <submittedName>
        <fullName evidence="1">Uncharacterized protein</fullName>
    </submittedName>
</protein>
<accession>A0ACC1BBA4</accession>
<dbReference type="Proteomes" id="UP001164250">
    <property type="component" value="Chromosome 6"/>
</dbReference>
<evidence type="ECO:0000313" key="2">
    <source>
        <dbReference type="Proteomes" id="UP001164250"/>
    </source>
</evidence>
<gene>
    <name evidence="1" type="ORF">Patl1_15132</name>
</gene>
<evidence type="ECO:0000313" key="1">
    <source>
        <dbReference type="EMBL" id="KAJ0096200.1"/>
    </source>
</evidence>
<name>A0ACC1BBA4_9ROSI</name>
<comment type="caution">
    <text evidence="1">The sequence shown here is derived from an EMBL/GenBank/DDBJ whole genome shotgun (WGS) entry which is preliminary data.</text>
</comment>
<reference evidence="2" key="1">
    <citation type="journal article" date="2023" name="G3 (Bethesda)">
        <title>Genome assembly and association tests identify interacting loci associated with vigor, precocity, and sex in interspecific pistachio rootstocks.</title>
        <authorList>
            <person name="Palmer W."/>
            <person name="Jacygrad E."/>
            <person name="Sagayaradj S."/>
            <person name="Cavanaugh K."/>
            <person name="Han R."/>
            <person name="Bertier L."/>
            <person name="Beede B."/>
            <person name="Kafkas S."/>
            <person name="Golino D."/>
            <person name="Preece J."/>
            <person name="Michelmore R."/>
        </authorList>
    </citation>
    <scope>NUCLEOTIDE SEQUENCE [LARGE SCALE GENOMIC DNA]</scope>
</reference>
<organism evidence="1 2">
    <name type="scientific">Pistacia atlantica</name>
    <dbReference type="NCBI Taxonomy" id="434234"/>
    <lineage>
        <taxon>Eukaryota</taxon>
        <taxon>Viridiplantae</taxon>
        <taxon>Streptophyta</taxon>
        <taxon>Embryophyta</taxon>
        <taxon>Tracheophyta</taxon>
        <taxon>Spermatophyta</taxon>
        <taxon>Magnoliopsida</taxon>
        <taxon>eudicotyledons</taxon>
        <taxon>Gunneridae</taxon>
        <taxon>Pentapetalae</taxon>
        <taxon>rosids</taxon>
        <taxon>malvids</taxon>
        <taxon>Sapindales</taxon>
        <taxon>Anacardiaceae</taxon>
        <taxon>Pistacia</taxon>
    </lineage>
</organism>
<dbReference type="EMBL" id="CM047902">
    <property type="protein sequence ID" value="KAJ0096200.1"/>
    <property type="molecule type" value="Genomic_DNA"/>
</dbReference>
<proteinExistence type="predicted"/>
<sequence length="107" mass="12188">MAPYPILVPSVSRTKSDQVRRMQSIMITTLFEFDICRPSSPNQCGTLAPTQPSFALKRRIWVCPQIQWNPIEMSSMSMVLQRLEGDFKSLVIPPKPFVSLDDEMDAN</sequence>
<keyword evidence="2" id="KW-1185">Reference proteome</keyword>